<organism evidence="1 2">
    <name type="scientific">Alicyclobacillus cycloheptanicus</name>
    <dbReference type="NCBI Taxonomy" id="1457"/>
    <lineage>
        <taxon>Bacteria</taxon>
        <taxon>Bacillati</taxon>
        <taxon>Bacillota</taxon>
        <taxon>Bacilli</taxon>
        <taxon>Bacillales</taxon>
        <taxon>Alicyclobacillaceae</taxon>
        <taxon>Alicyclobacillus</taxon>
    </lineage>
</organism>
<dbReference type="EMBL" id="JAUSTP010000001">
    <property type="protein sequence ID" value="MDQ0188507.1"/>
    <property type="molecule type" value="Genomic_DNA"/>
</dbReference>
<name>A0ABT9XE98_9BACL</name>
<accession>A0ABT9XE98</accession>
<dbReference type="Pfam" id="PF14149">
    <property type="entry name" value="YhfH"/>
    <property type="match status" value="1"/>
</dbReference>
<evidence type="ECO:0000313" key="2">
    <source>
        <dbReference type="Proteomes" id="UP001232973"/>
    </source>
</evidence>
<sequence>MDFYREETTEYSVNNFQEAKECVVCGAEIDEQHESILFECERCMNLHAE</sequence>
<dbReference type="InterPro" id="IPR025432">
    <property type="entry name" value="YhfH-like"/>
</dbReference>
<evidence type="ECO:0000313" key="1">
    <source>
        <dbReference type="EMBL" id="MDQ0188507.1"/>
    </source>
</evidence>
<keyword evidence="2" id="KW-1185">Reference proteome</keyword>
<dbReference type="Proteomes" id="UP001232973">
    <property type="component" value="Unassembled WGS sequence"/>
</dbReference>
<comment type="caution">
    <text evidence="1">The sequence shown here is derived from an EMBL/GenBank/DDBJ whole genome shotgun (WGS) entry which is preliminary data.</text>
</comment>
<proteinExistence type="predicted"/>
<protein>
    <submittedName>
        <fullName evidence="1">RNA-binding Zn-ribbon protein involved in translation (DUF1610 family)</fullName>
    </submittedName>
</protein>
<dbReference type="RefSeq" id="WP_274455906.1">
    <property type="nucleotide sequence ID" value="NZ_CP067097.1"/>
</dbReference>
<reference evidence="1 2" key="1">
    <citation type="submission" date="2023-07" db="EMBL/GenBank/DDBJ databases">
        <title>Genomic Encyclopedia of Type Strains, Phase IV (KMG-IV): sequencing the most valuable type-strain genomes for metagenomic binning, comparative biology and taxonomic classification.</title>
        <authorList>
            <person name="Goeker M."/>
        </authorList>
    </citation>
    <scope>NUCLEOTIDE SEQUENCE [LARGE SCALE GENOMIC DNA]</scope>
    <source>
        <strain evidence="1 2">DSM 4006</strain>
    </source>
</reference>
<gene>
    <name evidence="1" type="ORF">J2S03_000311</name>
</gene>